<dbReference type="SUPFAM" id="SSF53032">
    <property type="entry name" value="tRNA-intron endonuclease catalytic domain-like"/>
    <property type="match status" value="2"/>
</dbReference>
<dbReference type="InterPro" id="IPR006677">
    <property type="entry name" value="tRNA_intron_Endonuc_cat-like"/>
</dbReference>
<dbReference type="PANTHER" id="PTHR21227">
    <property type="entry name" value="TRNA-SPLICING ENDONUCLEASE SUBUNIT SEN2"/>
    <property type="match status" value="1"/>
</dbReference>
<proteinExistence type="evidence at protein level"/>
<keyword evidence="2" id="KW-0255">Endonuclease</keyword>
<evidence type="ECO:0000313" key="3">
    <source>
        <dbReference type="Proteomes" id="UP000332487"/>
    </source>
</evidence>
<name>C7DIA5_MICA2</name>
<dbReference type="Gene3D" id="3.40.1170.20">
    <property type="entry name" value="tRNA intron endonuclease, N-terminal domain"/>
    <property type="match status" value="2"/>
</dbReference>
<protein>
    <submittedName>
        <fullName evidence="2">tRNA intron endonuclease</fullName>
    </submittedName>
</protein>
<dbReference type="AlphaFoldDB" id="C7DIA5"/>
<dbReference type="CDD" id="cd22363">
    <property type="entry name" value="tRNA-intron_lyase_C"/>
    <property type="match status" value="1"/>
</dbReference>
<feature type="domain" description="tRNA intron endonuclease catalytic" evidence="1">
    <location>
        <begin position="208"/>
        <end position="291"/>
    </location>
</feature>
<dbReference type="GO" id="GO:0003676">
    <property type="term" value="F:nucleic acid binding"/>
    <property type="evidence" value="ECO:0007669"/>
    <property type="project" value="InterPro"/>
</dbReference>
<dbReference type="GO" id="GO:0005737">
    <property type="term" value="C:cytoplasm"/>
    <property type="evidence" value="ECO:0007669"/>
    <property type="project" value="TreeGrafter"/>
</dbReference>
<reference evidence="4" key="3">
    <citation type="journal article" date="2012" name="Nucleic Acids Res.">
        <title>X-ray structure of the fourth type of archaeal tRNA splicing endonuclease: insights into the evolution of a novel three-unit composition and a unique loop involved in broad substrate specificity.</title>
        <authorList>
            <person name="Hirata A."/>
            <person name="Fujishima K."/>
            <person name="Yamagami R."/>
            <person name="Kawamura T."/>
            <person name="Banfield J.F."/>
            <person name="Kanai A."/>
            <person name="Hori H."/>
        </authorList>
    </citation>
    <scope>X-RAY CRYSTALLOGRAPHY (2.25 ANGSTROMS)</scope>
</reference>
<dbReference type="PDBsum" id="4FZ2"/>
<dbReference type="PDB" id="4FZ2">
    <property type="method" value="X-ray"/>
    <property type="resolution" value="2.25 A"/>
    <property type="chains" value="A/B=1-387"/>
</dbReference>
<evidence type="ECO:0000313" key="2">
    <source>
        <dbReference type="EMBL" id="EET89679.1"/>
    </source>
</evidence>
<dbReference type="InterPro" id="IPR036167">
    <property type="entry name" value="tRNA_intron_Endo_cat-like_sf"/>
</dbReference>
<sequence>MTLLLNINTKAKRISVSDQSTIDILRNGYFGEYRAGKLMLEVEEGLYLVDVRKAACTDENSKPVSFNDIAGVFIKRKKLMARYFTFKDWRDRGLIIKSPGLRFGEEEHVQAKRYPSSAINLKKYSVTGIFFPDDMVTVIDDDESGKDLYENFWLGQYGTYKVSEHGNLNKLDIYETLFLIDMGVISIKNFTRAQIVNIASARRTDIMKLYDVYKDWRTKGYVVKTGFKFGTNFRIYFPGAKPIKENNEWIHSKHVLHVFPRDSKLIISEWARAIRVAHSVRKTFILAIPGKTRKKKLAIDFELYHRRGGDIEIPGKNSPRFGMLSLSENERIGGSELSAIINEAKSRKLELVIAIADSETSVTYYKVRRVDLPKSEYEYYEIDWMQP</sequence>
<reference evidence="2 3" key="1">
    <citation type="journal article" date="2009" name="Genome Biol.">
        <title>Community-wide analysis of microbial genome sequence signatures.</title>
        <authorList>
            <person name="Dick G.J."/>
            <person name="Andersson A.F."/>
            <person name="Baker B.J."/>
            <person name="Simmons S.L."/>
            <person name="Thomas B.C."/>
            <person name="Yelton A.P."/>
            <person name="Banfield J.F."/>
        </authorList>
    </citation>
    <scope>NUCLEOTIDE SEQUENCE [LARGE SCALE GENOMIC DNA]</scope>
    <source>
        <strain evidence="2">ARMAN-2</strain>
    </source>
</reference>
<dbReference type="Pfam" id="PF01974">
    <property type="entry name" value="tRNA_int_endo"/>
    <property type="match status" value="1"/>
</dbReference>
<dbReference type="GO" id="GO:0000213">
    <property type="term" value="F:tRNA-intron lyase activity"/>
    <property type="evidence" value="ECO:0007669"/>
    <property type="project" value="InterPro"/>
</dbReference>
<keyword evidence="3" id="KW-1185">Reference proteome</keyword>
<dbReference type="SMR" id="C7DIA5"/>
<dbReference type="InterPro" id="IPR036740">
    <property type="entry name" value="tRNA_intron_Endonuc_N_sf"/>
</dbReference>
<dbReference type="EvolutionaryTrace" id="C7DIA5"/>
<keyword evidence="2" id="KW-0540">Nuclease</keyword>
<dbReference type="InterPro" id="IPR006676">
    <property type="entry name" value="tRNA_splic"/>
</dbReference>
<dbReference type="SUPFAM" id="SSF55267">
    <property type="entry name" value="tRNA-intron endonuclease N-terminal domain-like"/>
    <property type="match status" value="1"/>
</dbReference>
<evidence type="ECO:0000259" key="1">
    <source>
        <dbReference type="Pfam" id="PF01974"/>
    </source>
</evidence>
<dbReference type="Gene3D" id="3.40.1350.10">
    <property type="match status" value="1"/>
</dbReference>
<keyword evidence="2" id="KW-0378">Hydrolase</keyword>
<reference evidence="2 3" key="2">
    <citation type="journal article" date="2010" name="Proc. Natl. Acad. Sci. U.S.A.">
        <title>Enigmatic, ultrasmall, uncultivated Archaea.</title>
        <authorList>
            <person name="Baker B.J."/>
            <person name="Comolli L.R."/>
            <person name="Dick G.J."/>
            <person name="Hauser L.J."/>
            <person name="Hyatt D."/>
            <person name="Dill B.D."/>
            <person name="Land M.L."/>
            <person name="Verberkmoes N.C."/>
            <person name="Hettich R.L."/>
            <person name="Banfield J.F."/>
        </authorList>
    </citation>
    <scope>NUCLEOTIDE SEQUENCE [LARGE SCALE GENOMIC DNA]</scope>
    <source>
        <strain evidence="2">ARMAN-2</strain>
    </source>
</reference>
<dbReference type="GO" id="GO:0006388">
    <property type="term" value="P:tRNA splicing, via endonucleolytic cleavage and ligation"/>
    <property type="evidence" value="ECO:0007669"/>
    <property type="project" value="InterPro"/>
</dbReference>
<accession>C7DIA5</accession>
<dbReference type="NCBIfam" id="TIGR00324">
    <property type="entry name" value="endA"/>
    <property type="match status" value="1"/>
</dbReference>
<dbReference type="BRENDA" id="4.6.1.16">
    <property type="organism ID" value="12915"/>
</dbReference>
<gene>
    <name evidence="2" type="ORF">UNLARM2_0797</name>
</gene>
<dbReference type="PANTHER" id="PTHR21227:SF0">
    <property type="entry name" value="TRNA-SPLICING ENDONUCLEASE SUBUNIT SEN2"/>
    <property type="match status" value="1"/>
</dbReference>
<dbReference type="InterPro" id="IPR011856">
    <property type="entry name" value="tRNA_endonuc-like_dom_sf"/>
</dbReference>
<dbReference type="EMBL" id="GG697241">
    <property type="protein sequence ID" value="EET89679.1"/>
    <property type="molecule type" value="Genomic_DNA"/>
</dbReference>
<dbReference type="Proteomes" id="UP000332487">
    <property type="component" value="Unassembled WGS sequence"/>
</dbReference>
<keyword evidence="4" id="KW-0002">3D-structure</keyword>
<evidence type="ECO:0007829" key="4">
    <source>
        <dbReference type="PDB" id="4FZ2"/>
    </source>
</evidence>
<organism evidence="2 3">
    <name type="scientific">Candidatus Micrarchaeum acidiphilum ARMAN-2</name>
    <dbReference type="NCBI Taxonomy" id="425595"/>
    <lineage>
        <taxon>Archaea</taxon>
        <taxon>Candidatus Micrarchaeota</taxon>
        <taxon>Candidatus Micrarchaeia</taxon>
        <taxon>Candidatus Micrarchaeales</taxon>
        <taxon>Candidatus Micrarchaeaceae</taxon>
        <taxon>Candidatus Micrarchaeum</taxon>
    </lineage>
</organism>
<dbReference type="Gene3D" id="3.40.1350.150">
    <property type="match status" value="1"/>
</dbReference>